<keyword evidence="3" id="KW-1185">Reference proteome</keyword>
<organism evidence="2 3">
    <name type="scientific">Actinidia rufa</name>
    <dbReference type="NCBI Taxonomy" id="165716"/>
    <lineage>
        <taxon>Eukaryota</taxon>
        <taxon>Viridiplantae</taxon>
        <taxon>Streptophyta</taxon>
        <taxon>Embryophyta</taxon>
        <taxon>Tracheophyta</taxon>
        <taxon>Spermatophyta</taxon>
        <taxon>Magnoliopsida</taxon>
        <taxon>eudicotyledons</taxon>
        <taxon>Gunneridae</taxon>
        <taxon>Pentapetalae</taxon>
        <taxon>asterids</taxon>
        <taxon>Ericales</taxon>
        <taxon>Actinidiaceae</taxon>
        <taxon>Actinidia</taxon>
    </lineage>
</organism>
<evidence type="ECO:0000313" key="3">
    <source>
        <dbReference type="Proteomes" id="UP000585474"/>
    </source>
</evidence>
<feature type="region of interest" description="Disordered" evidence="1">
    <location>
        <begin position="154"/>
        <end position="174"/>
    </location>
</feature>
<dbReference type="Proteomes" id="UP000585474">
    <property type="component" value="Unassembled WGS sequence"/>
</dbReference>
<gene>
    <name evidence="2" type="ORF">Acr_08g0008720</name>
</gene>
<accession>A0A7J0F1Z8</accession>
<evidence type="ECO:0000256" key="1">
    <source>
        <dbReference type="SAM" id="MobiDB-lite"/>
    </source>
</evidence>
<sequence length="174" mass="20564">MYGIKHDWTSLPPMPADGDTWSVMHSWVLPTKSFLKFVMFSRIFVDALDAEFYDKHHQSGHCYLSLSKDKHCYSRVLELLINVWAYHSARKMVYVNPETGAMQEHHKLKNRRGQMWVKWFSYSTLKNMDEDLAEEYDSDHPRRRWLWPSTGKFVKPPPEAEDSNSTDAVARLLR</sequence>
<name>A0A7J0F1Z8_9ERIC</name>
<dbReference type="GO" id="GO:0016740">
    <property type="term" value="F:transferase activity"/>
    <property type="evidence" value="ECO:0007669"/>
    <property type="project" value="UniProtKB-KW"/>
</dbReference>
<reference evidence="2 3" key="1">
    <citation type="submission" date="2019-07" db="EMBL/GenBank/DDBJ databases">
        <title>De Novo Assembly of kiwifruit Actinidia rufa.</title>
        <authorList>
            <person name="Sugita-Konishi S."/>
            <person name="Sato K."/>
            <person name="Mori E."/>
            <person name="Abe Y."/>
            <person name="Kisaki G."/>
            <person name="Hamano K."/>
            <person name="Suezawa K."/>
            <person name="Otani M."/>
            <person name="Fukuda T."/>
            <person name="Manabe T."/>
            <person name="Gomi K."/>
            <person name="Tabuchi M."/>
            <person name="Akimitsu K."/>
            <person name="Kataoka I."/>
        </authorList>
    </citation>
    <scope>NUCLEOTIDE SEQUENCE [LARGE SCALE GENOMIC DNA]</scope>
    <source>
        <strain evidence="3">cv. Fuchu</strain>
    </source>
</reference>
<proteinExistence type="predicted"/>
<dbReference type="OrthoDB" id="1002350at2759"/>
<comment type="caution">
    <text evidence="2">The sequence shown here is derived from an EMBL/GenBank/DDBJ whole genome shotgun (WGS) entry which is preliminary data.</text>
</comment>
<dbReference type="PANTHER" id="PTHR46635">
    <property type="entry name" value="GLYCOSYL TRANSFERASE FAMILY 1 PROTEIN"/>
    <property type="match status" value="1"/>
</dbReference>
<dbReference type="AlphaFoldDB" id="A0A7J0F1Z8"/>
<dbReference type="EMBL" id="BJWL01000008">
    <property type="protein sequence ID" value="GFY92476.1"/>
    <property type="molecule type" value="Genomic_DNA"/>
</dbReference>
<keyword evidence="2" id="KW-0808">Transferase</keyword>
<evidence type="ECO:0000313" key="2">
    <source>
        <dbReference type="EMBL" id="GFY92476.1"/>
    </source>
</evidence>
<dbReference type="PANTHER" id="PTHR46635:SF1">
    <property type="entry name" value="GLYCOSYL TRANSFERASE FAMILY 1 PROTEIN"/>
    <property type="match status" value="1"/>
</dbReference>
<protein>
    <submittedName>
        <fullName evidence="2">Glycosyl transferase family 1 protein</fullName>
    </submittedName>
</protein>